<dbReference type="EMBL" id="JQCQ01000018">
    <property type="protein sequence ID" value="KRO24940.1"/>
    <property type="molecule type" value="Genomic_DNA"/>
</dbReference>
<dbReference type="GO" id="GO:0008967">
    <property type="term" value="F:phosphoglycolate phosphatase activity"/>
    <property type="evidence" value="ECO:0007669"/>
    <property type="project" value="TreeGrafter"/>
</dbReference>
<evidence type="ECO:0000313" key="2">
    <source>
        <dbReference type="Proteomes" id="UP000051249"/>
    </source>
</evidence>
<evidence type="ECO:0000313" key="1">
    <source>
        <dbReference type="EMBL" id="KRO24940.1"/>
    </source>
</evidence>
<dbReference type="Pfam" id="PF13419">
    <property type="entry name" value="HAD_2"/>
    <property type="match status" value="1"/>
</dbReference>
<dbReference type="InterPro" id="IPR023214">
    <property type="entry name" value="HAD_sf"/>
</dbReference>
<dbReference type="GO" id="GO:0006281">
    <property type="term" value="P:DNA repair"/>
    <property type="evidence" value="ECO:0007669"/>
    <property type="project" value="TreeGrafter"/>
</dbReference>
<dbReference type="PANTHER" id="PTHR43434:SF26">
    <property type="entry name" value="PYROPHOSPHATASE PPAX"/>
    <property type="match status" value="1"/>
</dbReference>
<dbReference type="SFLD" id="SFLDG01129">
    <property type="entry name" value="C1.5:_HAD__Beta-PGM__Phosphata"/>
    <property type="match status" value="1"/>
</dbReference>
<dbReference type="Gene3D" id="3.40.50.1000">
    <property type="entry name" value="HAD superfamily/HAD-like"/>
    <property type="match status" value="1"/>
</dbReference>
<dbReference type="AlphaFoldDB" id="A0A0R2NHZ8"/>
<keyword evidence="2" id="KW-1185">Reference proteome</keyword>
<proteinExistence type="predicted"/>
<name>A0A0R2NHZ8_9LACO</name>
<dbReference type="SUPFAM" id="SSF56784">
    <property type="entry name" value="HAD-like"/>
    <property type="match status" value="1"/>
</dbReference>
<dbReference type="PATRIC" id="fig|480391.4.peg.513"/>
<dbReference type="OrthoDB" id="9792518at2"/>
<comment type="caution">
    <text evidence="1">The sequence shown here is derived from an EMBL/GenBank/DDBJ whole genome shotgun (WGS) entry which is preliminary data.</text>
</comment>
<accession>A0A0R2NHZ8</accession>
<dbReference type="InterPro" id="IPR050155">
    <property type="entry name" value="HAD-like_hydrolase_sf"/>
</dbReference>
<dbReference type="SFLD" id="SFLDS00003">
    <property type="entry name" value="Haloacid_Dehalogenase"/>
    <property type="match status" value="1"/>
</dbReference>
<protein>
    <submittedName>
        <fullName evidence="1">Phosphatase</fullName>
    </submittedName>
</protein>
<dbReference type="InterPro" id="IPR036412">
    <property type="entry name" value="HAD-like_sf"/>
</dbReference>
<gene>
    <name evidence="1" type="ORF">IV88_GL000506</name>
</gene>
<sequence>MSKYKLVLFDLDNTLMETAPAGVATLQMVLADEGIVVTKQQIRKLLGLPGVQMAEHLGAPDPVTTVKNFNERIGENSNLMKEFNGVNEMIQKLQKNDLQVGIVTSKMKVVYQKQSEFYPFSKIIDKVVYQDDTKKHKPNADPLLFALDKYFKGISSEQTLYVGDALYDMKSAHAANMDFANAGWGAIPSDDFSEAEFVFKQPIELANTITEL</sequence>
<dbReference type="RefSeq" id="WP_057799543.1">
    <property type="nucleotide sequence ID" value="NZ_BJZZ01000017.1"/>
</dbReference>
<reference evidence="1 2" key="1">
    <citation type="journal article" date="2015" name="Genome Announc.">
        <title>Expanding the biotechnology potential of lactobacilli through comparative genomics of 213 strains and associated genera.</title>
        <authorList>
            <person name="Sun Z."/>
            <person name="Harris H.M."/>
            <person name="McCann A."/>
            <person name="Guo C."/>
            <person name="Argimon S."/>
            <person name="Zhang W."/>
            <person name="Yang X."/>
            <person name="Jeffery I.B."/>
            <person name="Cooney J.C."/>
            <person name="Kagawa T.F."/>
            <person name="Liu W."/>
            <person name="Song Y."/>
            <person name="Salvetti E."/>
            <person name="Wrobel A."/>
            <person name="Rasinkangas P."/>
            <person name="Parkhill J."/>
            <person name="Rea M.C."/>
            <person name="O'Sullivan O."/>
            <person name="Ritari J."/>
            <person name="Douillard F.P."/>
            <person name="Paul Ross R."/>
            <person name="Yang R."/>
            <person name="Briner A.E."/>
            <person name="Felis G.E."/>
            <person name="de Vos W.M."/>
            <person name="Barrangou R."/>
            <person name="Klaenhammer T.R."/>
            <person name="Caufield P.W."/>
            <person name="Cui Y."/>
            <person name="Zhang H."/>
            <person name="O'Toole P.W."/>
        </authorList>
    </citation>
    <scope>NUCLEOTIDE SEQUENCE [LARGE SCALE GENOMIC DNA]</scope>
    <source>
        <strain evidence="1 2">DSM 23026</strain>
    </source>
</reference>
<dbReference type="GO" id="GO:0005829">
    <property type="term" value="C:cytosol"/>
    <property type="evidence" value="ECO:0007669"/>
    <property type="project" value="TreeGrafter"/>
</dbReference>
<organism evidence="1 2">
    <name type="scientific">Pediococcus argentinicus</name>
    <dbReference type="NCBI Taxonomy" id="480391"/>
    <lineage>
        <taxon>Bacteria</taxon>
        <taxon>Bacillati</taxon>
        <taxon>Bacillota</taxon>
        <taxon>Bacilli</taxon>
        <taxon>Lactobacillales</taxon>
        <taxon>Lactobacillaceae</taxon>
        <taxon>Pediococcus</taxon>
    </lineage>
</organism>
<dbReference type="InterPro" id="IPR041492">
    <property type="entry name" value="HAD_2"/>
</dbReference>
<dbReference type="InterPro" id="IPR023198">
    <property type="entry name" value="PGP-like_dom2"/>
</dbReference>
<dbReference type="Proteomes" id="UP000051249">
    <property type="component" value="Unassembled WGS sequence"/>
</dbReference>
<dbReference type="Gene3D" id="1.10.150.240">
    <property type="entry name" value="Putative phosphatase, domain 2"/>
    <property type="match status" value="1"/>
</dbReference>
<dbReference type="PANTHER" id="PTHR43434">
    <property type="entry name" value="PHOSPHOGLYCOLATE PHOSPHATASE"/>
    <property type="match status" value="1"/>
</dbReference>